<organism evidence="1 2">
    <name type="scientific">Chitinophaga caeni</name>
    <dbReference type="NCBI Taxonomy" id="2029983"/>
    <lineage>
        <taxon>Bacteria</taxon>
        <taxon>Pseudomonadati</taxon>
        <taxon>Bacteroidota</taxon>
        <taxon>Chitinophagia</taxon>
        <taxon>Chitinophagales</taxon>
        <taxon>Chitinophagaceae</taxon>
        <taxon>Chitinophaga</taxon>
    </lineage>
</organism>
<dbReference type="AlphaFoldDB" id="A0A291QUF4"/>
<dbReference type="KEGG" id="cbae:COR50_10215"/>
<protein>
    <submittedName>
        <fullName evidence="1">Uncharacterized protein</fullName>
    </submittedName>
</protein>
<dbReference type="EMBL" id="CP023777">
    <property type="protein sequence ID" value="ATL47512.1"/>
    <property type="molecule type" value="Genomic_DNA"/>
</dbReference>
<reference evidence="1 2" key="1">
    <citation type="submission" date="2017-10" db="EMBL/GenBank/DDBJ databases">
        <title>Paenichitinophaga pekingensis gen. nov., sp. nov., isolated from activated sludge.</title>
        <authorList>
            <person name="Jin D."/>
            <person name="Kong X."/>
            <person name="Deng Y."/>
            <person name="Bai Z."/>
        </authorList>
    </citation>
    <scope>NUCLEOTIDE SEQUENCE [LARGE SCALE GENOMIC DNA]</scope>
    <source>
        <strain evidence="1 2">13</strain>
    </source>
</reference>
<dbReference type="Proteomes" id="UP000220133">
    <property type="component" value="Chromosome"/>
</dbReference>
<sequence length="495" mass="55973">MKTNTNRNYKNSPNTFKFLRNPYLPLSWAILLLIFLPRILFAQQQLSETQSAIDSLSAVPKSYVSTVKKKMDKLDQQLVKETKQSLDVFIKTEEKLKAKMAKVDSVAANNMFNKSIDSLKQLKSKLSGKAAKYTGALKGDYFSYFDTLSNSIGFMKEAGKYKDQVSDAFEKVEALKGRLNDVGNIKKYLQERKNELKSYATKYTDWSKDLGKLNKEAYYYGQKINEYKELFKDKKKVEQKALEMLKKTKAFNNFMAQNSALASLFNMQANANPANLEGLQTRAQVESLIQERLAGATAEGRSQISQQMQAARDQMNELKDKFPGSDNAAEMPNFKPKDLKSKSFLQRLEFGGNIQFQKSNGVFPTTSDIAGQVAYKFHKKGSLGIGAAYKLGLGSGLDHLALSHEGVGFRSFIDWKLKGSFYINGGYEQNYLSRFDRIEQLQGLSNWQASGLIGISKKFKVSKKLKGSMMLLYDILYAQQEVGRSPVVFRVSYTR</sequence>
<keyword evidence="2" id="KW-1185">Reference proteome</keyword>
<evidence type="ECO:0000313" key="1">
    <source>
        <dbReference type="EMBL" id="ATL47512.1"/>
    </source>
</evidence>
<name>A0A291QUF4_9BACT</name>
<proteinExistence type="predicted"/>
<gene>
    <name evidence="1" type="ORF">COR50_10215</name>
</gene>
<dbReference type="OrthoDB" id="629901at2"/>
<dbReference type="RefSeq" id="WP_098193889.1">
    <property type="nucleotide sequence ID" value="NZ_CP023777.1"/>
</dbReference>
<accession>A0A291QUF4</accession>
<evidence type="ECO:0000313" key="2">
    <source>
        <dbReference type="Proteomes" id="UP000220133"/>
    </source>
</evidence>